<dbReference type="SUPFAM" id="SSF51735">
    <property type="entry name" value="NAD(P)-binding Rossmann-fold domains"/>
    <property type="match status" value="1"/>
</dbReference>
<reference evidence="1 2" key="1">
    <citation type="submission" date="2023-03" db="EMBL/GenBank/DDBJ databases">
        <title>Bacillus Genome Sequencing.</title>
        <authorList>
            <person name="Dunlap C."/>
        </authorList>
    </citation>
    <scope>NUCLEOTIDE SEQUENCE [LARGE SCALE GENOMIC DNA]</scope>
    <source>
        <strain evidence="1 2">B-14544</strain>
    </source>
</reference>
<proteinExistence type="predicted"/>
<dbReference type="RefSeq" id="WP_327969296.1">
    <property type="nucleotide sequence ID" value="NZ_JARMQG010000280.1"/>
</dbReference>
<dbReference type="Gene3D" id="3.40.50.720">
    <property type="entry name" value="NAD(P)-binding Rossmann-like Domain"/>
    <property type="match status" value="1"/>
</dbReference>
<name>A0ABU6NDQ4_9BACI</name>
<organism evidence="1 2">
    <name type="scientific">Bacillus xiapuensis</name>
    <dbReference type="NCBI Taxonomy" id="2014075"/>
    <lineage>
        <taxon>Bacteria</taxon>
        <taxon>Bacillati</taxon>
        <taxon>Bacillota</taxon>
        <taxon>Bacilli</taxon>
        <taxon>Bacillales</taxon>
        <taxon>Bacillaceae</taxon>
        <taxon>Bacillus</taxon>
    </lineage>
</organism>
<dbReference type="InterPro" id="IPR036291">
    <property type="entry name" value="NAD(P)-bd_dom_sf"/>
</dbReference>
<keyword evidence="2" id="KW-1185">Reference proteome</keyword>
<evidence type="ECO:0000313" key="2">
    <source>
        <dbReference type="Proteomes" id="UP001330749"/>
    </source>
</evidence>
<gene>
    <name evidence="1" type="ORF">P4447_17285</name>
</gene>
<dbReference type="EMBL" id="JARMQG010000280">
    <property type="protein sequence ID" value="MED3564175.1"/>
    <property type="molecule type" value="Genomic_DNA"/>
</dbReference>
<protein>
    <submittedName>
        <fullName evidence="1">Uncharacterized protein</fullName>
    </submittedName>
</protein>
<comment type="caution">
    <text evidence="1">The sequence shown here is derived from an EMBL/GenBank/DDBJ whole genome shotgun (WGS) entry which is preliminary data.</text>
</comment>
<sequence length="57" mass="6424">MRYAIISSASKGLGEAIAKKLLNEEIAVISVARTENEEIYYKHYSCNLALEEEHQPV</sequence>
<accession>A0ABU6NDQ4</accession>
<evidence type="ECO:0000313" key="1">
    <source>
        <dbReference type="EMBL" id="MED3564175.1"/>
    </source>
</evidence>
<dbReference type="Proteomes" id="UP001330749">
    <property type="component" value="Unassembled WGS sequence"/>
</dbReference>